<dbReference type="InParanoid" id="A0A371REF0"/>
<sequence length="515" mass="58653">MAALRLILGDQLSRGVSALSGLDRDADIILMAEVMSEASYVRHHQQKIAFLFSAMRHFAADLEKEGIRVRYVRLDDSGNSGSLYGEVERALAECDGLDELIVTECGEYRLAEEMAGWADRLGRPVEIREDDRFVCSLTEFEKWASGRKTLRMEYFYREMRKKTGLLMDGDDPEGGEWNYDTENRKKLPKGYRPPTRKAVRHDDVTKEVLDLVADRFGDHFGTLDGFSYGVTRDQALRQMDDFIEVSLPKFGDYQDAMATREDFLNHSLLSAYLNAGLLLPMEICEAAEEAYKEGHVPLNAAEGFIRQVIGWREFIRGVYWLKMPAYKETNALKADRPLPDFYWTGETDMHCVAEVVRSTRDNAYAHHIQRLMVTGNFALLAGIAPEAINEWYLIVYADAYEWVQLPNTHGMAIFADGGVVGSKPYAASGAYINRMSDYCSSCRFKVTKKTGDDACPFNYLYWDFLMRNEKSLRGNHRMGMMFKNLDRKSEEESEELKSQAKAFLDGLPSGTKGLY</sequence>
<dbReference type="InterPro" id="IPR014729">
    <property type="entry name" value="Rossmann-like_a/b/a_fold"/>
</dbReference>
<reference evidence="2 3" key="1">
    <citation type="submission" date="2018-08" db="EMBL/GenBank/DDBJ databases">
        <title>Parvularcula sp. SM1705, isolated from surface water of the South Sea China.</title>
        <authorList>
            <person name="Sun L."/>
        </authorList>
    </citation>
    <scope>NUCLEOTIDE SEQUENCE [LARGE SCALE GENOMIC DNA]</scope>
    <source>
        <strain evidence="2 3">SM1705</strain>
    </source>
</reference>
<dbReference type="Pfam" id="PF04244">
    <property type="entry name" value="DPRP"/>
    <property type="match status" value="1"/>
</dbReference>
<dbReference type="Proteomes" id="UP000264589">
    <property type="component" value="Unassembled WGS sequence"/>
</dbReference>
<keyword evidence="3" id="KW-1185">Reference proteome</keyword>
<dbReference type="InterPro" id="IPR007357">
    <property type="entry name" value="PhrB-like"/>
</dbReference>
<dbReference type="Gene3D" id="3.40.50.620">
    <property type="entry name" value="HUPs"/>
    <property type="match status" value="1"/>
</dbReference>
<keyword evidence="2" id="KW-0456">Lyase</keyword>
<dbReference type="SUPFAM" id="SSF48173">
    <property type="entry name" value="Cryptochrome/photolyase FAD-binding domain"/>
    <property type="match status" value="1"/>
</dbReference>
<dbReference type="Gene3D" id="1.25.40.80">
    <property type="match status" value="1"/>
</dbReference>
<feature type="region of interest" description="Disordered" evidence="1">
    <location>
        <begin position="177"/>
        <end position="196"/>
    </location>
</feature>
<evidence type="ECO:0000256" key="1">
    <source>
        <dbReference type="SAM" id="MobiDB-lite"/>
    </source>
</evidence>
<comment type="caution">
    <text evidence="2">The sequence shown here is derived from an EMBL/GenBank/DDBJ whole genome shotgun (WGS) entry which is preliminary data.</text>
</comment>
<dbReference type="InterPro" id="IPR052551">
    <property type="entry name" value="UV-DNA_repair_photolyase"/>
</dbReference>
<evidence type="ECO:0000313" key="2">
    <source>
        <dbReference type="EMBL" id="RFB03819.1"/>
    </source>
</evidence>
<protein>
    <submittedName>
        <fullName evidence="2">Cryptochrome/photolyase family protein</fullName>
    </submittedName>
</protein>
<dbReference type="Gene3D" id="1.10.10.1710">
    <property type="entry name" value="Deoxyribodipyrimidine photolyase-related"/>
    <property type="match status" value="1"/>
</dbReference>
<dbReference type="OrthoDB" id="5288100at2"/>
<feature type="compositionally biased region" description="Basic residues" evidence="1">
    <location>
        <begin position="186"/>
        <end position="196"/>
    </location>
</feature>
<proteinExistence type="predicted"/>
<dbReference type="InterPro" id="IPR036134">
    <property type="entry name" value="Crypto/Photolyase_FAD-like_sf"/>
</dbReference>
<gene>
    <name evidence="2" type="ORF">DX908_00095</name>
</gene>
<dbReference type="RefSeq" id="WP_116390447.1">
    <property type="nucleotide sequence ID" value="NZ_QUQO01000001.1"/>
</dbReference>
<dbReference type="Gene3D" id="1.10.579.10">
    <property type="entry name" value="DNA Cyclobutane Dipyrimidine Photolyase, subunit A, domain 3"/>
    <property type="match status" value="1"/>
</dbReference>
<name>A0A371REF0_9PROT</name>
<evidence type="ECO:0000313" key="3">
    <source>
        <dbReference type="Proteomes" id="UP000264589"/>
    </source>
</evidence>
<dbReference type="EMBL" id="QUQO01000001">
    <property type="protein sequence ID" value="RFB03819.1"/>
    <property type="molecule type" value="Genomic_DNA"/>
</dbReference>
<dbReference type="PANTHER" id="PTHR38657">
    <property type="entry name" value="SLR1343 PROTEIN"/>
    <property type="match status" value="1"/>
</dbReference>
<dbReference type="GO" id="GO:0016829">
    <property type="term" value="F:lyase activity"/>
    <property type="evidence" value="ECO:0007669"/>
    <property type="project" value="UniProtKB-KW"/>
</dbReference>
<dbReference type="AlphaFoldDB" id="A0A371REF0"/>
<accession>A0A371REF0</accession>
<organism evidence="2 3">
    <name type="scientific">Parvularcula marina</name>
    <dbReference type="NCBI Taxonomy" id="2292771"/>
    <lineage>
        <taxon>Bacteria</taxon>
        <taxon>Pseudomonadati</taxon>
        <taxon>Pseudomonadota</taxon>
        <taxon>Alphaproteobacteria</taxon>
        <taxon>Parvularculales</taxon>
        <taxon>Parvularculaceae</taxon>
        <taxon>Parvularcula</taxon>
    </lineage>
</organism>
<dbReference type="PANTHER" id="PTHR38657:SF1">
    <property type="entry name" value="SLR1343 PROTEIN"/>
    <property type="match status" value="1"/>
</dbReference>